<reference evidence="2" key="1">
    <citation type="submission" date="2023-12" db="EMBL/GenBank/DDBJ databases">
        <title>Genome assembly of Anisodus tanguticus.</title>
        <authorList>
            <person name="Wang Y.-J."/>
        </authorList>
    </citation>
    <scope>NUCLEOTIDE SEQUENCE</scope>
    <source>
        <strain evidence="2">KB-2021</strain>
        <tissue evidence="2">Leaf</tissue>
    </source>
</reference>
<evidence type="ECO:0008006" key="4">
    <source>
        <dbReference type="Google" id="ProtNLM"/>
    </source>
</evidence>
<dbReference type="InterPro" id="IPR009291">
    <property type="entry name" value="Vps62"/>
</dbReference>
<dbReference type="Pfam" id="PF06101">
    <property type="entry name" value="Vps62"/>
    <property type="match status" value="1"/>
</dbReference>
<proteinExistence type="predicted"/>
<dbReference type="AlphaFoldDB" id="A0AAE1SMP8"/>
<sequence>MGNIINKRSKLDDANNVPLPIDTPFRLPSPLPTWPSGQGFASGIIDLGGLEVSQISSFTKVWATEEGGPDDLGATFFEPSNLPNEFFMLGSYSQPNNLPLFGWVLVGKDLTGDALKMPTDYTLVWSSQDGFGYIWLPIPPEGYNAVGHVVTTSPQKPSLEKIRCVRADLTDVSETHDWIWGNDGLNVYSSRPRDRGIHAFGVSTGAFVASSNGDANSVACLKNVKANLSAMPNLNQVQALFQAYSPMYYFHPDEQYYPSSVNWFFQNGALLYTKDQESTPVNVQPDGSNLPQGGSNDGAYWLDLPTDNSAKDQVKNGDLVSATSYLHIKPMFGATCTDIALWLFYPFNGPARVKIEFITIPLGKIGEHIGDWEHVTLRISNFNGELQGVYFSQHSGGNWVSAPHLEFENGNKPVAYSSLHGHASYAKAEQNMQGSGNIGIRNDTAKGQVMDTGGNYSVVAGEYLAIVEPAWLNYAREWGPKTSYNLANELKKIVRFLPGKLKKAVEKLVRSLPNEILGEEGPTGPKFKDMWDGDERG</sequence>
<organism evidence="2 3">
    <name type="scientific">Anisodus tanguticus</name>
    <dbReference type="NCBI Taxonomy" id="243964"/>
    <lineage>
        <taxon>Eukaryota</taxon>
        <taxon>Viridiplantae</taxon>
        <taxon>Streptophyta</taxon>
        <taxon>Embryophyta</taxon>
        <taxon>Tracheophyta</taxon>
        <taxon>Spermatophyta</taxon>
        <taxon>Magnoliopsida</taxon>
        <taxon>eudicotyledons</taxon>
        <taxon>Gunneridae</taxon>
        <taxon>Pentapetalae</taxon>
        <taxon>asterids</taxon>
        <taxon>lamiids</taxon>
        <taxon>Solanales</taxon>
        <taxon>Solanaceae</taxon>
        <taxon>Solanoideae</taxon>
        <taxon>Hyoscyameae</taxon>
        <taxon>Anisodus</taxon>
    </lineage>
</organism>
<protein>
    <recommendedName>
        <fullName evidence="4">Vacuolar protein sorting-associated protein 62</fullName>
    </recommendedName>
</protein>
<dbReference type="EMBL" id="JAVYJV010000004">
    <property type="protein sequence ID" value="KAK4372243.1"/>
    <property type="molecule type" value="Genomic_DNA"/>
</dbReference>
<dbReference type="PANTHER" id="PTHR48152">
    <property type="entry name" value="F1C9.34 PROTEIN"/>
    <property type="match status" value="1"/>
</dbReference>
<keyword evidence="3" id="KW-1185">Reference proteome</keyword>
<evidence type="ECO:0000256" key="1">
    <source>
        <dbReference type="SAM" id="MobiDB-lite"/>
    </source>
</evidence>
<dbReference type="Proteomes" id="UP001291623">
    <property type="component" value="Unassembled WGS sequence"/>
</dbReference>
<feature type="region of interest" description="Disordered" evidence="1">
    <location>
        <begin position="518"/>
        <end position="537"/>
    </location>
</feature>
<dbReference type="PANTHER" id="PTHR48152:SF3">
    <property type="entry name" value="DUF946 FAMILY PROTEIN (DUF946)"/>
    <property type="match status" value="1"/>
</dbReference>
<gene>
    <name evidence="2" type="ORF">RND71_007627</name>
</gene>
<name>A0AAE1SMP8_9SOLA</name>
<accession>A0AAE1SMP8</accession>
<comment type="caution">
    <text evidence="2">The sequence shown here is derived from an EMBL/GenBank/DDBJ whole genome shotgun (WGS) entry which is preliminary data.</text>
</comment>
<evidence type="ECO:0000313" key="3">
    <source>
        <dbReference type="Proteomes" id="UP001291623"/>
    </source>
</evidence>
<feature type="compositionally biased region" description="Basic and acidic residues" evidence="1">
    <location>
        <begin position="526"/>
        <end position="537"/>
    </location>
</feature>
<evidence type="ECO:0000313" key="2">
    <source>
        <dbReference type="EMBL" id="KAK4372243.1"/>
    </source>
</evidence>